<accession>A0A847S5M9</accession>
<reference evidence="1 2" key="1">
    <citation type="submission" date="2020-04" db="EMBL/GenBank/DDBJ databases">
        <authorList>
            <person name="Yin C."/>
        </authorList>
    </citation>
    <scope>NUCLEOTIDE SEQUENCE [LARGE SCALE GENOMIC DNA]</scope>
    <source>
        <strain evidence="1 2">Ae27</strain>
    </source>
</reference>
<comment type="caution">
    <text evidence="1">The sequence shown here is derived from an EMBL/GenBank/DDBJ whole genome shotgun (WGS) entry which is preliminary data.</text>
</comment>
<organism evidence="1 2">
    <name type="scientific">Chitinophaga varians</name>
    <dbReference type="NCBI Taxonomy" id="2202339"/>
    <lineage>
        <taxon>Bacteria</taxon>
        <taxon>Pseudomonadati</taxon>
        <taxon>Bacteroidota</taxon>
        <taxon>Chitinophagia</taxon>
        <taxon>Chitinophagales</taxon>
        <taxon>Chitinophagaceae</taxon>
        <taxon>Chitinophaga</taxon>
    </lineage>
</organism>
<name>A0A847S5M9_9BACT</name>
<keyword evidence="2" id="KW-1185">Reference proteome</keyword>
<dbReference type="Proteomes" id="UP000570474">
    <property type="component" value="Unassembled WGS sequence"/>
</dbReference>
<dbReference type="AlphaFoldDB" id="A0A847S5M9"/>
<protein>
    <submittedName>
        <fullName evidence="1">Uncharacterized protein</fullName>
    </submittedName>
</protein>
<proteinExistence type="predicted"/>
<evidence type="ECO:0000313" key="1">
    <source>
        <dbReference type="EMBL" id="NLR68735.1"/>
    </source>
</evidence>
<gene>
    <name evidence="1" type="ORF">HGH92_30815</name>
</gene>
<dbReference type="EMBL" id="JABAIA010000004">
    <property type="protein sequence ID" value="NLR68735.1"/>
    <property type="molecule type" value="Genomic_DNA"/>
</dbReference>
<sequence>MKIICSLCISLIGFINPEDPVIYSLFYHWNKMSLALAKEIPSGKNAEEKMLYQERLQSFYRLWNMVPDSLQNTSLRWGFLERISTEFNWKDKKWSVIEMIRGGEITGVDNYLVFYHGRMAHIIAYRYQTDKWVKMREWQQRIKTSSLVIKSATGIAKQGCNNGDVIVTGFKSALPLQVAYFAEYMVPRESGAGRVICRSR</sequence>
<dbReference type="RefSeq" id="WP_168874691.1">
    <property type="nucleotide sequence ID" value="NZ_JABAIA010000004.1"/>
</dbReference>
<evidence type="ECO:0000313" key="2">
    <source>
        <dbReference type="Proteomes" id="UP000570474"/>
    </source>
</evidence>